<dbReference type="Proteomes" id="UP000094313">
    <property type="component" value="Chromosome"/>
</dbReference>
<dbReference type="AlphaFoldDB" id="A0A1D7QLE4"/>
<name>A0A1D7QLE4_9SPHI</name>
<evidence type="ECO:0000313" key="2">
    <source>
        <dbReference type="EMBL" id="AOM79498.1"/>
    </source>
</evidence>
<feature type="region of interest" description="Disordered" evidence="1">
    <location>
        <begin position="1"/>
        <end position="28"/>
    </location>
</feature>
<dbReference type="RefSeq" id="WP_069381160.1">
    <property type="nucleotide sequence ID" value="NZ_CP017141.1"/>
</dbReference>
<organism evidence="2 3">
    <name type="scientific">Pedobacter steynii</name>
    <dbReference type="NCBI Taxonomy" id="430522"/>
    <lineage>
        <taxon>Bacteria</taxon>
        <taxon>Pseudomonadati</taxon>
        <taxon>Bacteroidota</taxon>
        <taxon>Sphingobacteriia</taxon>
        <taxon>Sphingobacteriales</taxon>
        <taxon>Sphingobacteriaceae</taxon>
        <taxon>Pedobacter</taxon>
    </lineage>
</organism>
<sequence>MMNIILDESSTQPEKNNSQENKETVMRPNLFTGSTEAKVGEAKFPEWDIIPSSQFVNPRIKPQ</sequence>
<evidence type="ECO:0000313" key="3">
    <source>
        <dbReference type="Proteomes" id="UP000094313"/>
    </source>
</evidence>
<reference evidence="2 3" key="1">
    <citation type="submission" date="2016-08" db="EMBL/GenBank/DDBJ databases">
        <authorList>
            <person name="Seilhamer J.J."/>
        </authorList>
    </citation>
    <scope>NUCLEOTIDE SEQUENCE [LARGE SCALE GENOMIC DNA]</scope>
    <source>
        <strain evidence="2 3">DX4</strain>
    </source>
</reference>
<accession>A0A1D7QLE4</accession>
<dbReference type="EMBL" id="CP017141">
    <property type="protein sequence ID" value="AOM79498.1"/>
    <property type="molecule type" value="Genomic_DNA"/>
</dbReference>
<proteinExistence type="predicted"/>
<gene>
    <name evidence="2" type="ORF">BFS30_21445</name>
</gene>
<dbReference type="OrthoDB" id="772613at2"/>
<keyword evidence="3" id="KW-1185">Reference proteome</keyword>
<feature type="compositionally biased region" description="Polar residues" evidence="1">
    <location>
        <begin position="8"/>
        <end position="19"/>
    </location>
</feature>
<evidence type="ECO:0000256" key="1">
    <source>
        <dbReference type="SAM" id="MobiDB-lite"/>
    </source>
</evidence>
<dbReference type="KEGG" id="psty:BFS30_21445"/>
<protein>
    <submittedName>
        <fullName evidence="2">Uncharacterized protein</fullName>
    </submittedName>
</protein>